<evidence type="ECO:0000256" key="4">
    <source>
        <dbReference type="ARBA" id="ARBA00022989"/>
    </source>
</evidence>
<dbReference type="InterPro" id="IPR011701">
    <property type="entry name" value="MFS"/>
</dbReference>
<dbReference type="SUPFAM" id="SSF103473">
    <property type="entry name" value="MFS general substrate transporter"/>
    <property type="match status" value="1"/>
</dbReference>
<evidence type="ECO:0000256" key="3">
    <source>
        <dbReference type="ARBA" id="ARBA00022692"/>
    </source>
</evidence>
<feature type="domain" description="Major facilitator superfamily (MFS) profile" evidence="7">
    <location>
        <begin position="24"/>
        <end position="419"/>
    </location>
</feature>
<proteinExistence type="predicted"/>
<organism evidence="8 9">
    <name type="scientific">Mesorhizobium shangrilense</name>
    <dbReference type="NCBI Taxonomy" id="460060"/>
    <lineage>
        <taxon>Bacteria</taxon>
        <taxon>Pseudomonadati</taxon>
        <taxon>Pseudomonadota</taxon>
        <taxon>Alphaproteobacteria</taxon>
        <taxon>Hyphomicrobiales</taxon>
        <taxon>Phyllobacteriaceae</taxon>
        <taxon>Mesorhizobium</taxon>
    </lineage>
</organism>
<dbReference type="InterPro" id="IPR036259">
    <property type="entry name" value="MFS_trans_sf"/>
</dbReference>
<feature type="transmembrane region" description="Helical" evidence="6">
    <location>
        <begin position="60"/>
        <end position="83"/>
    </location>
</feature>
<protein>
    <submittedName>
        <fullName evidence="8">MFS transporter</fullName>
    </submittedName>
</protein>
<evidence type="ECO:0000259" key="7">
    <source>
        <dbReference type="PROSITE" id="PS50850"/>
    </source>
</evidence>
<evidence type="ECO:0000256" key="5">
    <source>
        <dbReference type="ARBA" id="ARBA00023136"/>
    </source>
</evidence>
<reference evidence="8 9" key="1">
    <citation type="submission" date="2024-06" db="EMBL/GenBank/DDBJ databases">
        <authorList>
            <person name="Kim D.-U."/>
        </authorList>
    </citation>
    <scope>NUCLEOTIDE SEQUENCE [LARGE SCALE GENOMIC DNA]</scope>
    <source>
        <strain evidence="8 9">KACC15460</strain>
    </source>
</reference>
<keyword evidence="4 6" id="KW-1133">Transmembrane helix</keyword>
<feature type="transmembrane region" description="Helical" evidence="6">
    <location>
        <begin position="267"/>
        <end position="289"/>
    </location>
</feature>
<keyword evidence="5 6" id="KW-0472">Membrane</keyword>
<evidence type="ECO:0000313" key="8">
    <source>
        <dbReference type="EMBL" id="MET2831598.1"/>
    </source>
</evidence>
<keyword evidence="3 6" id="KW-0812">Transmembrane</keyword>
<feature type="transmembrane region" description="Helical" evidence="6">
    <location>
        <begin position="357"/>
        <end position="381"/>
    </location>
</feature>
<evidence type="ECO:0000313" key="9">
    <source>
        <dbReference type="Proteomes" id="UP001548832"/>
    </source>
</evidence>
<feature type="transmembrane region" description="Helical" evidence="6">
    <location>
        <begin position="20"/>
        <end position="39"/>
    </location>
</feature>
<dbReference type="RefSeq" id="WP_354463707.1">
    <property type="nucleotide sequence ID" value="NZ_JBEWSZ010000004.1"/>
</dbReference>
<feature type="transmembrane region" description="Helical" evidence="6">
    <location>
        <begin position="150"/>
        <end position="171"/>
    </location>
</feature>
<dbReference type="Gene3D" id="1.20.1250.20">
    <property type="entry name" value="MFS general substrate transporter like domains"/>
    <property type="match status" value="1"/>
</dbReference>
<evidence type="ECO:0000256" key="2">
    <source>
        <dbReference type="ARBA" id="ARBA00022448"/>
    </source>
</evidence>
<dbReference type="Pfam" id="PF07690">
    <property type="entry name" value="MFS_1"/>
    <property type="match status" value="1"/>
</dbReference>
<dbReference type="CDD" id="cd17328">
    <property type="entry name" value="MFS_spinster_like"/>
    <property type="match status" value="1"/>
</dbReference>
<feature type="transmembrane region" description="Helical" evidence="6">
    <location>
        <begin position="323"/>
        <end position="345"/>
    </location>
</feature>
<feature type="transmembrane region" description="Helical" evidence="6">
    <location>
        <begin position="229"/>
        <end position="247"/>
    </location>
</feature>
<comment type="caution">
    <text evidence="8">The sequence shown here is derived from an EMBL/GenBank/DDBJ whole genome shotgun (WGS) entry which is preliminary data.</text>
</comment>
<dbReference type="EMBL" id="JBEWSZ010000004">
    <property type="protein sequence ID" value="MET2831598.1"/>
    <property type="molecule type" value="Genomic_DNA"/>
</dbReference>
<sequence>MNIAHRNAVNDSDTSPSRVYAWYVVLALMLCQVLASIDSRLPFIMVESIKQDLGLSDTQIGLITGPAFSLTYAICAIPIARLSDRGNRVAIISIAIAVWSMFTAMAGFTKGFGTFALTRIGVAAGESALTPAAHSIVANYLQGPARAKGLAVYSVGVAIGAFAAFALGGYIGDRFGWRTAFLCVGGGGMVLVMLLLTTVREPAREPQSEAKSLPRGNVRSLFQNPMIRNIVFGGTLLGCSAGALNAWGPAYVMRTFNLSATETGASFGVVAGIVAMVGILSGGFISSWLTERDPRYALQMLGGAFTIAMVTQIAALLSSNYTLFLVLLAVTVLLSSFYLGPTFAAIQSAVDPSARSFASAVTLFCINGVGIASGSFVVGLLSDLMVIWGENSLKWALISVSWLKAWSAFHYWRASRSMKP</sequence>
<dbReference type="PANTHER" id="PTHR23505:SF79">
    <property type="entry name" value="PROTEIN SPINSTER"/>
    <property type="match status" value="1"/>
</dbReference>
<feature type="transmembrane region" description="Helical" evidence="6">
    <location>
        <begin position="89"/>
        <end position="109"/>
    </location>
</feature>
<evidence type="ECO:0000256" key="6">
    <source>
        <dbReference type="SAM" id="Phobius"/>
    </source>
</evidence>
<accession>A0ABV2DQA2</accession>
<keyword evidence="2" id="KW-0813">Transport</keyword>
<comment type="subcellular location">
    <subcellularLocation>
        <location evidence="1">Membrane</location>
        <topology evidence="1">Multi-pass membrane protein</topology>
    </subcellularLocation>
</comment>
<gene>
    <name evidence="8" type="ORF">ABVQ20_32095</name>
</gene>
<dbReference type="InterPro" id="IPR044770">
    <property type="entry name" value="MFS_spinster-like"/>
</dbReference>
<dbReference type="InterPro" id="IPR020846">
    <property type="entry name" value="MFS_dom"/>
</dbReference>
<dbReference type="Proteomes" id="UP001548832">
    <property type="component" value="Unassembled WGS sequence"/>
</dbReference>
<name>A0ABV2DQA2_9HYPH</name>
<dbReference type="PROSITE" id="PS50850">
    <property type="entry name" value="MFS"/>
    <property type="match status" value="1"/>
</dbReference>
<feature type="transmembrane region" description="Helical" evidence="6">
    <location>
        <begin position="177"/>
        <end position="196"/>
    </location>
</feature>
<evidence type="ECO:0000256" key="1">
    <source>
        <dbReference type="ARBA" id="ARBA00004141"/>
    </source>
</evidence>
<feature type="transmembrane region" description="Helical" evidence="6">
    <location>
        <begin position="296"/>
        <end position="317"/>
    </location>
</feature>
<keyword evidence="9" id="KW-1185">Reference proteome</keyword>
<dbReference type="PANTHER" id="PTHR23505">
    <property type="entry name" value="SPINSTER"/>
    <property type="match status" value="1"/>
</dbReference>